<dbReference type="SUPFAM" id="SSF52540">
    <property type="entry name" value="P-loop containing nucleoside triphosphate hydrolases"/>
    <property type="match status" value="1"/>
</dbReference>
<keyword evidence="3" id="KW-0347">Helicase</keyword>
<keyword evidence="3" id="KW-0547">Nucleotide-binding</keyword>
<dbReference type="InterPro" id="IPR011545">
    <property type="entry name" value="DEAD/DEAH_box_helicase_dom"/>
</dbReference>
<keyword evidence="1" id="KW-0227">DNA damage</keyword>
<evidence type="ECO:0000256" key="3">
    <source>
        <dbReference type="ARBA" id="ARBA00022806"/>
    </source>
</evidence>
<dbReference type="InterPro" id="IPR027417">
    <property type="entry name" value="P-loop_NTPase"/>
</dbReference>
<keyword evidence="2" id="KW-0378">Hydrolase</keyword>
<protein>
    <recommendedName>
        <fullName evidence="6">Helicase ATP-binding domain-containing protein</fullName>
    </recommendedName>
</protein>
<name>A0A382YTZ8_9ZZZZ</name>
<dbReference type="PANTHER" id="PTHR47964:SF1">
    <property type="entry name" value="ATP-DEPENDENT DNA HELICASE HOMOLOG RECG, CHLOROPLASTIC"/>
    <property type="match status" value="1"/>
</dbReference>
<dbReference type="PANTHER" id="PTHR47964">
    <property type="entry name" value="ATP-DEPENDENT DNA HELICASE HOMOLOG RECG, CHLOROPLASTIC"/>
    <property type="match status" value="1"/>
</dbReference>
<feature type="non-terminal residue" evidence="7">
    <location>
        <position position="261"/>
    </location>
</feature>
<dbReference type="GO" id="GO:0006281">
    <property type="term" value="P:DNA repair"/>
    <property type="evidence" value="ECO:0007669"/>
    <property type="project" value="UniProtKB-KW"/>
</dbReference>
<dbReference type="Gene3D" id="3.40.50.300">
    <property type="entry name" value="P-loop containing nucleotide triphosphate hydrolases"/>
    <property type="match status" value="1"/>
</dbReference>
<keyword evidence="5" id="KW-0234">DNA repair</keyword>
<keyword evidence="3" id="KW-0067">ATP-binding</keyword>
<dbReference type="GO" id="GO:0003677">
    <property type="term" value="F:DNA binding"/>
    <property type="evidence" value="ECO:0007669"/>
    <property type="project" value="UniProtKB-KW"/>
</dbReference>
<proteinExistence type="predicted"/>
<evidence type="ECO:0000256" key="4">
    <source>
        <dbReference type="ARBA" id="ARBA00023125"/>
    </source>
</evidence>
<dbReference type="InterPro" id="IPR014001">
    <property type="entry name" value="Helicase_ATP-bd"/>
</dbReference>
<feature type="non-terminal residue" evidence="7">
    <location>
        <position position="1"/>
    </location>
</feature>
<evidence type="ECO:0000256" key="2">
    <source>
        <dbReference type="ARBA" id="ARBA00022801"/>
    </source>
</evidence>
<evidence type="ECO:0000256" key="1">
    <source>
        <dbReference type="ARBA" id="ARBA00022763"/>
    </source>
</evidence>
<reference evidence="7" key="1">
    <citation type="submission" date="2018-05" db="EMBL/GenBank/DDBJ databases">
        <authorList>
            <person name="Lanie J.A."/>
            <person name="Ng W.-L."/>
            <person name="Kazmierczak K.M."/>
            <person name="Andrzejewski T.M."/>
            <person name="Davidsen T.M."/>
            <person name="Wayne K.J."/>
            <person name="Tettelin H."/>
            <person name="Glass J.I."/>
            <person name="Rusch D."/>
            <person name="Podicherti R."/>
            <person name="Tsui H.-C.T."/>
            <person name="Winkler M.E."/>
        </authorList>
    </citation>
    <scope>NUCLEOTIDE SEQUENCE</scope>
</reference>
<feature type="domain" description="Helicase ATP-binding" evidence="6">
    <location>
        <begin position="169"/>
        <end position="261"/>
    </location>
</feature>
<dbReference type="EMBL" id="UINC01178534">
    <property type="protein sequence ID" value="SVD86742.1"/>
    <property type="molecule type" value="Genomic_DNA"/>
</dbReference>
<evidence type="ECO:0000259" key="6">
    <source>
        <dbReference type="PROSITE" id="PS51192"/>
    </source>
</evidence>
<keyword evidence="4" id="KW-0238">DNA-binding</keyword>
<sequence>VVFGKPSDYQGKINIVHPEIDVWEKEHIVSSGLQAIYSTTEKLSAKGLNSRGIGKLIKSLMPQLKNKINETLSEKIMERLKLPTKEESLINIHFPRNTKKLERSQKRLKFEELFFLQLHLLKVKQIKNKRFKGYVFEKVDNYFNNYYKNYLTFKLTRAQKRVLKEIRLDLKSTCQMNRLLQGDVGSGKTLVALMSMLIAVDNNFQTCMMVPTEILAHQHFKNISYELKRMNINVALLTGSTKTKERKQLHKRLERGEINIL</sequence>
<dbReference type="GO" id="GO:0016787">
    <property type="term" value="F:hydrolase activity"/>
    <property type="evidence" value="ECO:0007669"/>
    <property type="project" value="UniProtKB-KW"/>
</dbReference>
<evidence type="ECO:0000256" key="5">
    <source>
        <dbReference type="ARBA" id="ARBA00023204"/>
    </source>
</evidence>
<organism evidence="7">
    <name type="scientific">marine metagenome</name>
    <dbReference type="NCBI Taxonomy" id="408172"/>
    <lineage>
        <taxon>unclassified sequences</taxon>
        <taxon>metagenomes</taxon>
        <taxon>ecological metagenomes</taxon>
    </lineage>
</organism>
<dbReference type="GO" id="GO:0003678">
    <property type="term" value="F:DNA helicase activity"/>
    <property type="evidence" value="ECO:0007669"/>
    <property type="project" value="TreeGrafter"/>
</dbReference>
<dbReference type="AlphaFoldDB" id="A0A382YTZ8"/>
<dbReference type="PROSITE" id="PS51192">
    <property type="entry name" value="HELICASE_ATP_BIND_1"/>
    <property type="match status" value="1"/>
</dbReference>
<evidence type="ECO:0000313" key="7">
    <source>
        <dbReference type="EMBL" id="SVD86742.1"/>
    </source>
</evidence>
<dbReference type="Pfam" id="PF00270">
    <property type="entry name" value="DEAD"/>
    <property type="match status" value="1"/>
</dbReference>
<gene>
    <name evidence="7" type="ORF">METZ01_LOCUS439596</name>
</gene>
<dbReference type="GO" id="GO:0005524">
    <property type="term" value="F:ATP binding"/>
    <property type="evidence" value="ECO:0007669"/>
    <property type="project" value="InterPro"/>
</dbReference>
<accession>A0A382YTZ8</accession>
<dbReference type="InterPro" id="IPR047112">
    <property type="entry name" value="RecG/Mfd"/>
</dbReference>